<reference evidence="4" key="1">
    <citation type="submission" date="2014-07" db="EMBL/GenBank/DDBJ databases">
        <title>Identification of a novel salt tolerance gene in wild soybean by whole-genome sequencing.</title>
        <authorList>
            <person name="Lam H.-M."/>
            <person name="Qi X."/>
            <person name="Li M.-W."/>
            <person name="Liu X."/>
            <person name="Xie M."/>
            <person name="Ni M."/>
            <person name="Xu X."/>
        </authorList>
    </citation>
    <scope>NUCLEOTIDE SEQUENCE [LARGE SCALE GENOMIC DNA]</scope>
    <source>
        <tissue evidence="4">Root</tissue>
    </source>
</reference>
<evidence type="ECO:0000256" key="1">
    <source>
        <dbReference type="ARBA" id="ARBA00004479"/>
    </source>
</evidence>
<organism evidence="4">
    <name type="scientific">Glycine soja</name>
    <name type="common">Wild soybean</name>
    <dbReference type="NCBI Taxonomy" id="3848"/>
    <lineage>
        <taxon>Eukaryota</taxon>
        <taxon>Viridiplantae</taxon>
        <taxon>Streptophyta</taxon>
        <taxon>Embryophyta</taxon>
        <taxon>Tracheophyta</taxon>
        <taxon>Spermatophyta</taxon>
        <taxon>Magnoliopsida</taxon>
        <taxon>eudicotyledons</taxon>
        <taxon>Gunneridae</taxon>
        <taxon>Pentapetalae</taxon>
        <taxon>rosids</taxon>
        <taxon>fabids</taxon>
        <taxon>Fabales</taxon>
        <taxon>Fabaceae</taxon>
        <taxon>Papilionoideae</taxon>
        <taxon>50 kb inversion clade</taxon>
        <taxon>NPAAA clade</taxon>
        <taxon>indigoferoid/millettioid clade</taxon>
        <taxon>Phaseoleae</taxon>
        <taxon>Glycine</taxon>
        <taxon>Glycine subgen. Soja</taxon>
    </lineage>
</organism>
<dbReference type="InterPro" id="IPR001611">
    <property type="entry name" value="Leu-rich_rpt"/>
</dbReference>
<name>A0A0B2RGG0_GLYSO</name>
<dbReference type="PANTHER" id="PTHR48053:SF126">
    <property type="entry name" value="MDIS1-INTERACTING RECEPTOR LIKE KINASE 2-LIKE ISOFORM X1"/>
    <property type="match status" value="1"/>
</dbReference>
<protein>
    <submittedName>
        <fullName evidence="4">Phytosulfokine receptor 1</fullName>
    </submittedName>
</protein>
<dbReference type="PANTHER" id="PTHR48053">
    <property type="entry name" value="LEUCINE RICH REPEAT FAMILY PROTEIN, EXPRESSED"/>
    <property type="match status" value="1"/>
</dbReference>
<dbReference type="EMBL" id="KN651307">
    <property type="protein sequence ID" value="KHN30892.1"/>
    <property type="molecule type" value="Genomic_DNA"/>
</dbReference>
<gene>
    <name evidence="4" type="ORF">glysoja_046327</name>
</gene>
<dbReference type="InterPro" id="IPR051716">
    <property type="entry name" value="Plant_RL_S/T_kinase"/>
</dbReference>
<evidence type="ECO:0000256" key="2">
    <source>
        <dbReference type="ARBA" id="ARBA00022729"/>
    </source>
</evidence>
<dbReference type="InterPro" id="IPR032675">
    <property type="entry name" value="LRR_dom_sf"/>
</dbReference>
<dbReference type="GO" id="GO:0016020">
    <property type="term" value="C:membrane"/>
    <property type="evidence" value="ECO:0007669"/>
    <property type="project" value="UniProtKB-SubCell"/>
</dbReference>
<evidence type="ECO:0000313" key="4">
    <source>
        <dbReference type="EMBL" id="KHN30892.1"/>
    </source>
</evidence>
<keyword evidence="3 4" id="KW-0675">Receptor</keyword>
<proteinExistence type="predicted"/>
<dbReference type="SUPFAM" id="SSF52058">
    <property type="entry name" value="L domain-like"/>
    <property type="match status" value="1"/>
</dbReference>
<accession>A0A0B2RGG0</accession>
<dbReference type="AlphaFoldDB" id="A0A0B2RGG0"/>
<dbReference type="Proteomes" id="UP000053555">
    <property type="component" value="Unassembled WGS sequence"/>
</dbReference>
<dbReference type="Pfam" id="PF00560">
    <property type="entry name" value="LRR_1"/>
    <property type="match status" value="1"/>
</dbReference>
<sequence length="72" mass="8045">MDFSNNHFEGPINTTICSSLPRLQDNKLSGSLSEGLGKISKLVDFDISSNEFYGILPNIFGSLRRLKFFSTE</sequence>
<comment type="subcellular location">
    <subcellularLocation>
        <location evidence="1">Membrane</location>
        <topology evidence="1">Single-pass type I membrane protein</topology>
    </subcellularLocation>
</comment>
<dbReference type="Gene3D" id="3.80.10.10">
    <property type="entry name" value="Ribonuclease Inhibitor"/>
    <property type="match status" value="1"/>
</dbReference>
<evidence type="ECO:0000256" key="3">
    <source>
        <dbReference type="ARBA" id="ARBA00023170"/>
    </source>
</evidence>
<keyword evidence="2" id="KW-0732">Signal</keyword>